<organism evidence="1 2">
    <name type="scientific">Rhodopirellula baltica WH47</name>
    <dbReference type="NCBI Taxonomy" id="991778"/>
    <lineage>
        <taxon>Bacteria</taxon>
        <taxon>Pseudomonadati</taxon>
        <taxon>Planctomycetota</taxon>
        <taxon>Planctomycetia</taxon>
        <taxon>Pirellulales</taxon>
        <taxon>Pirellulaceae</taxon>
        <taxon>Rhodopirellula</taxon>
    </lineage>
</organism>
<reference evidence="1 2" key="1">
    <citation type="journal article" date="2013" name="Mar. Genomics">
        <title>Expression of sulfatases in Rhodopirellula baltica and the diversity of sulfatases in the genus Rhodopirellula.</title>
        <authorList>
            <person name="Wegner C.E."/>
            <person name="Richter-Heitmann T."/>
            <person name="Klindworth A."/>
            <person name="Klockow C."/>
            <person name="Richter M."/>
            <person name="Achstetter T."/>
            <person name="Glockner F.O."/>
            <person name="Harder J."/>
        </authorList>
    </citation>
    <scope>NUCLEOTIDE SEQUENCE [LARGE SCALE GENOMIC DNA]</scope>
    <source>
        <strain evidence="1 2">WH47</strain>
    </source>
</reference>
<gene>
    <name evidence="1" type="ORF">RBWH47_05928</name>
</gene>
<dbReference type="AlphaFoldDB" id="F2AWA4"/>
<proteinExistence type="predicted"/>
<protein>
    <submittedName>
        <fullName evidence="1">Uncharacterized protein</fullName>
    </submittedName>
</protein>
<evidence type="ECO:0000313" key="2">
    <source>
        <dbReference type="Proteomes" id="UP000006222"/>
    </source>
</evidence>
<sequence length="42" mass="4552">MAAIVVRSAGDANGTGGFSRSLCNRLLQRWDWEGGSENQRAN</sequence>
<evidence type="ECO:0000313" key="1">
    <source>
        <dbReference type="EMBL" id="EGF26086.1"/>
    </source>
</evidence>
<dbReference type="EMBL" id="AFAR01000197">
    <property type="protein sequence ID" value="EGF26086.1"/>
    <property type="molecule type" value="Genomic_DNA"/>
</dbReference>
<name>F2AWA4_RHOBT</name>
<accession>F2AWA4</accession>
<comment type="caution">
    <text evidence="1">The sequence shown here is derived from an EMBL/GenBank/DDBJ whole genome shotgun (WGS) entry which is preliminary data.</text>
</comment>
<dbReference type="Proteomes" id="UP000006222">
    <property type="component" value="Unassembled WGS sequence"/>
</dbReference>